<feature type="transmembrane region" description="Helical" evidence="7">
    <location>
        <begin position="312"/>
        <end position="329"/>
    </location>
</feature>
<dbReference type="InterPro" id="IPR020846">
    <property type="entry name" value="MFS_dom"/>
</dbReference>
<accession>A0A1T4JNR3</accession>
<organism evidence="9 10">
    <name type="scientific">Enhydrobacter aerosaccus</name>
    <dbReference type="NCBI Taxonomy" id="225324"/>
    <lineage>
        <taxon>Bacteria</taxon>
        <taxon>Pseudomonadati</taxon>
        <taxon>Pseudomonadota</taxon>
        <taxon>Alphaproteobacteria</taxon>
        <taxon>Hyphomicrobiales</taxon>
        <taxon>Enhydrobacter</taxon>
    </lineage>
</organism>
<evidence type="ECO:0000256" key="4">
    <source>
        <dbReference type="ARBA" id="ARBA00022692"/>
    </source>
</evidence>
<proteinExistence type="predicted"/>
<feature type="transmembrane region" description="Helical" evidence="7">
    <location>
        <begin position="431"/>
        <end position="453"/>
    </location>
</feature>
<evidence type="ECO:0000256" key="1">
    <source>
        <dbReference type="ARBA" id="ARBA00004651"/>
    </source>
</evidence>
<evidence type="ECO:0000313" key="10">
    <source>
        <dbReference type="Proteomes" id="UP000190092"/>
    </source>
</evidence>
<reference evidence="10" key="1">
    <citation type="submission" date="2017-02" db="EMBL/GenBank/DDBJ databases">
        <authorList>
            <person name="Varghese N."/>
            <person name="Submissions S."/>
        </authorList>
    </citation>
    <scope>NUCLEOTIDE SEQUENCE [LARGE SCALE GENOMIC DNA]</scope>
    <source>
        <strain evidence="10">ATCC 27094</strain>
    </source>
</reference>
<sequence length="459" mass="47516">MSTAAVAAVPVEENEGLPPPRRYWVLACVLCGVALMSIDGAIANIALPTMARDLGASDAATVWVVNIYQLGSVVCLLPAAALGEILGLKRVYAFGLILFTLSSLACALSPTLPILILARFVQGAGCACIAAIGPAVVRDIYPRRLIGSGLAMIALCVAAGGALGPTIASLILSVATWPWLFLVNVPIGIVAVPLFLSLARPGRPYPRPFDYAAALLSAAALSLLLIGVDSLGSSERTLAIGEMAAGLACGAALVWHQSGRTNALLPLDLLRIPLMSLSLATSTCAYIAQILAYVSLPFLFETVMHRSQTETGFLVTPWPALIFFAAPLAGRLVRRYPAALLSSIGLAILATGLLLLATMPTQPSDLDIAWRMAICGIGFGFYQTPNNATVMTAGPVSRSGAAGGMLAVARTLGWCIGSALVTVIFSLSAQGATILCLEIACGFAIVGAIVSVARFSARR</sequence>
<keyword evidence="10" id="KW-1185">Reference proteome</keyword>
<evidence type="ECO:0000256" key="2">
    <source>
        <dbReference type="ARBA" id="ARBA00022448"/>
    </source>
</evidence>
<comment type="subcellular location">
    <subcellularLocation>
        <location evidence="1">Cell membrane</location>
        <topology evidence="1">Multi-pass membrane protein</topology>
    </subcellularLocation>
</comment>
<evidence type="ECO:0000256" key="3">
    <source>
        <dbReference type="ARBA" id="ARBA00022475"/>
    </source>
</evidence>
<dbReference type="STRING" id="225324.SAMN02745126_00256"/>
<dbReference type="EMBL" id="FUWJ01000001">
    <property type="protein sequence ID" value="SJZ31788.1"/>
    <property type="molecule type" value="Genomic_DNA"/>
</dbReference>
<protein>
    <submittedName>
        <fullName evidence="9">MFS transporter, DHA2 family, multidrug resistance protein</fullName>
    </submittedName>
</protein>
<feature type="transmembrane region" description="Helical" evidence="7">
    <location>
        <begin position="238"/>
        <end position="256"/>
    </location>
</feature>
<dbReference type="Pfam" id="PF07690">
    <property type="entry name" value="MFS_1"/>
    <property type="match status" value="1"/>
</dbReference>
<feature type="transmembrane region" description="Helical" evidence="7">
    <location>
        <begin position="177"/>
        <end position="199"/>
    </location>
</feature>
<dbReference type="GO" id="GO:0005886">
    <property type="term" value="C:plasma membrane"/>
    <property type="evidence" value="ECO:0007669"/>
    <property type="project" value="UniProtKB-SubCell"/>
</dbReference>
<feature type="domain" description="Major facilitator superfamily (MFS) profile" evidence="8">
    <location>
        <begin position="25"/>
        <end position="459"/>
    </location>
</feature>
<dbReference type="Gene3D" id="1.20.1720.10">
    <property type="entry name" value="Multidrug resistance protein D"/>
    <property type="match status" value="1"/>
</dbReference>
<name>A0A1T4JNR3_9HYPH</name>
<gene>
    <name evidence="9" type="ORF">SAMN02745126_00256</name>
</gene>
<feature type="transmembrane region" description="Helical" evidence="7">
    <location>
        <begin position="336"/>
        <end position="356"/>
    </location>
</feature>
<feature type="transmembrane region" description="Helical" evidence="7">
    <location>
        <begin position="116"/>
        <end position="137"/>
    </location>
</feature>
<keyword evidence="6 7" id="KW-0472">Membrane</keyword>
<dbReference type="CDD" id="cd17321">
    <property type="entry name" value="MFS_MMR_MDR_like"/>
    <property type="match status" value="1"/>
</dbReference>
<feature type="transmembrane region" description="Helical" evidence="7">
    <location>
        <begin position="91"/>
        <end position="110"/>
    </location>
</feature>
<feature type="transmembrane region" description="Helical" evidence="7">
    <location>
        <begin position="368"/>
        <end position="384"/>
    </location>
</feature>
<keyword evidence="2" id="KW-0813">Transport</keyword>
<evidence type="ECO:0000256" key="5">
    <source>
        <dbReference type="ARBA" id="ARBA00022989"/>
    </source>
</evidence>
<dbReference type="SUPFAM" id="SSF103473">
    <property type="entry name" value="MFS general substrate transporter"/>
    <property type="match status" value="1"/>
</dbReference>
<dbReference type="OrthoDB" id="9812221at2"/>
<dbReference type="InterPro" id="IPR036259">
    <property type="entry name" value="MFS_trans_sf"/>
</dbReference>
<dbReference type="AlphaFoldDB" id="A0A1T4JNR3"/>
<keyword evidence="4 7" id="KW-0812">Transmembrane</keyword>
<feature type="transmembrane region" description="Helical" evidence="7">
    <location>
        <begin position="23"/>
        <end position="47"/>
    </location>
</feature>
<keyword evidence="5 7" id="KW-1133">Transmembrane helix</keyword>
<feature type="transmembrane region" description="Helical" evidence="7">
    <location>
        <begin position="211"/>
        <end position="232"/>
    </location>
</feature>
<evidence type="ECO:0000256" key="7">
    <source>
        <dbReference type="SAM" id="Phobius"/>
    </source>
</evidence>
<evidence type="ECO:0000256" key="6">
    <source>
        <dbReference type="ARBA" id="ARBA00023136"/>
    </source>
</evidence>
<evidence type="ECO:0000259" key="8">
    <source>
        <dbReference type="PROSITE" id="PS50850"/>
    </source>
</evidence>
<dbReference type="InterPro" id="IPR011701">
    <property type="entry name" value="MFS"/>
</dbReference>
<dbReference type="PANTHER" id="PTHR42718">
    <property type="entry name" value="MAJOR FACILITATOR SUPERFAMILY MULTIDRUG TRANSPORTER MFSC"/>
    <property type="match status" value="1"/>
</dbReference>
<dbReference type="PROSITE" id="PS50850">
    <property type="entry name" value="MFS"/>
    <property type="match status" value="1"/>
</dbReference>
<dbReference type="Gene3D" id="1.20.1250.20">
    <property type="entry name" value="MFS general substrate transporter like domains"/>
    <property type="match status" value="1"/>
</dbReference>
<keyword evidence="3" id="KW-1003">Cell membrane</keyword>
<dbReference type="PANTHER" id="PTHR42718:SF46">
    <property type="entry name" value="BLR6921 PROTEIN"/>
    <property type="match status" value="1"/>
</dbReference>
<feature type="transmembrane region" description="Helical" evidence="7">
    <location>
        <begin position="405"/>
        <end position="425"/>
    </location>
</feature>
<evidence type="ECO:0000313" key="9">
    <source>
        <dbReference type="EMBL" id="SJZ31788.1"/>
    </source>
</evidence>
<feature type="transmembrane region" description="Helical" evidence="7">
    <location>
        <begin position="59"/>
        <end position="79"/>
    </location>
</feature>
<dbReference type="Proteomes" id="UP000190092">
    <property type="component" value="Unassembled WGS sequence"/>
</dbReference>
<feature type="transmembrane region" description="Helical" evidence="7">
    <location>
        <begin position="149"/>
        <end position="171"/>
    </location>
</feature>
<dbReference type="RefSeq" id="WP_085932016.1">
    <property type="nucleotide sequence ID" value="NZ_FUWJ01000001.1"/>
</dbReference>
<feature type="transmembrane region" description="Helical" evidence="7">
    <location>
        <begin position="277"/>
        <end position="300"/>
    </location>
</feature>
<dbReference type="GO" id="GO:0022857">
    <property type="term" value="F:transmembrane transporter activity"/>
    <property type="evidence" value="ECO:0007669"/>
    <property type="project" value="InterPro"/>
</dbReference>